<dbReference type="GO" id="GO:0016020">
    <property type="term" value="C:membrane"/>
    <property type="evidence" value="ECO:0007669"/>
    <property type="project" value="UniProtKB-SubCell"/>
</dbReference>
<evidence type="ECO:0000313" key="7">
    <source>
        <dbReference type="EMBL" id="EEB12726.1"/>
    </source>
</evidence>
<evidence type="ECO:0000256" key="5">
    <source>
        <dbReference type="ARBA" id="ARBA00023136"/>
    </source>
</evidence>
<keyword evidence="9" id="KW-1185">Reference proteome</keyword>
<reference evidence="8" key="3">
    <citation type="submission" date="2021-02" db="UniProtKB">
        <authorList>
            <consortium name="EnsemblMetazoa"/>
        </authorList>
    </citation>
    <scope>IDENTIFICATION</scope>
    <source>
        <strain evidence="8">USDA</strain>
    </source>
</reference>
<dbReference type="Proteomes" id="UP000009046">
    <property type="component" value="Unassembled WGS sequence"/>
</dbReference>
<feature type="transmembrane region" description="Helical" evidence="6">
    <location>
        <begin position="116"/>
        <end position="141"/>
    </location>
</feature>
<dbReference type="EnsemblMetazoa" id="PHUM202290-RA">
    <property type="protein sequence ID" value="PHUM202290-PA"/>
    <property type="gene ID" value="PHUM202290"/>
</dbReference>
<evidence type="ECO:0000256" key="6">
    <source>
        <dbReference type="RuleBase" id="RU362006"/>
    </source>
</evidence>
<evidence type="ECO:0000256" key="2">
    <source>
        <dbReference type="ARBA" id="ARBA00008573"/>
    </source>
</evidence>
<keyword evidence="3 6" id="KW-0812">Transmembrane</keyword>
<evidence type="ECO:0000256" key="1">
    <source>
        <dbReference type="ARBA" id="ARBA00004141"/>
    </source>
</evidence>
<dbReference type="PANTHER" id="PTHR12300">
    <property type="entry name" value="HVA22-LIKE PROTEINS"/>
    <property type="match status" value="1"/>
</dbReference>
<dbReference type="VEuPathDB" id="VectorBase:PHUM202290"/>
<sequence length="181" mass="20954">MSSRISSVRDAIEKSLYDEKHPWTKYFQMVEEKTNMKRFNIFVGLVAFIAFYLVFGYGPQLLCNLIGFGYPAYCSMKAVESPQKDDDTKWLTYWVVFSTFSIAEYFSNVICNWIPVYWLLKCFFLLWCFLPLPLNGSIFLYNNYIRPYFLKHQSSVDSVLGDLANKGISKATKIAASVKGD</sequence>
<dbReference type="FunCoup" id="E0VH70">
    <property type="interactions" value="574"/>
</dbReference>
<keyword evidence="7" id="KW-0675">Receptor</keyword>
<evidence type="ECO:0000313" key="8">
    <source>
        <dbReference type="EnsemblMetazoa" id="PHUM202290-PA"/>
    </source>
</evidence>
<dbReference type="KEGG" id="phu:Phum_PHUM202290"/>
<evidence type="ECO:0000313" key="9">
    <source>
        <dbReference type="Proteomes" id="UP000009046"/>
    </source>
</evidence>
<dbReference type="eggNOG" id="KOG1725">
    <property type="taxonomic scope" value="Eukaryota"/>
</dbReference>
<accession>E0VH70</accession>
<proteinExistence type="inferred from homology"/>
<dbReference type="CTD" id="8238510"/>
<dbReference type="PANTHER" id="PTHR12300:SF161">
    <property type="entry name" value="RECEPTOR EXPRESSION-ENHANCING PROTEIN"/>
    <property type="match status" value="1"/>
</dbReference>
<keyword evidence="5 6" id="KW-0472">Membrane</keyword>
<keyword evidence="4 6" id="KW-1133">Transmembrane helix</keyword>
<dbReference type="STRING" id="121224.E0VH70"/>
<protein>
    <recommendedName>
        <fullName evidence="6">Receptor expression-enhancing protein</fullName>
    </recommendedName>
</protein>
<dbReference type="EMBL" id="AAZO01002346">
    <property type="status" value="NOT_ANNOTATED_CDS"/>
    <property type="molecule type" value="Genomic_DNA"/>
</dbReference>
<dbReference type="InterPro" id="IPR004345">
    <property type="entry name" value="TB2_DP1_HVA22"/>
</dbReference>
<dbReference type="Pfam" id="PF03134">
    <property type="entry name" value="TB2_DP1_HVA22"/>
    <property type="match status" value="1"/>
</dbReference>
<dbReference type="AlphaFoldDB" id="E0VH70"/>
<dbReference type="GeneID" id="8238510"/>
<dbReference type="OMA" id="GLYMVFG"/>
<evidence type="ECO:0000256" key="3">
    <source>
        <dbReference type="ARBA" id="ARBA00022692"/>
    </source>
</evidence>
<feature type="transmembrane region" description="Helical" evidence="6">
    <location>
        <begin position="91"/>
        <end position="110"/>
    </location>
</feature>
<dbReference type="RefSeq" id="XP_002425464.1">
    <property type="nucleotide sequence ID" value="XM_002425419.1"/>
</dbReference>
<dbReference type="EMBL" id="DS235161">
    <property type="protein sequence ID" value="EEB12726.1"/>
    <property type="molecule type" value="Genomic_DNA"/>
</dbReference>
<reference evidence="7" key="1">
    <citation type="submission" date="2007-04" db="EMBL/GenBank/DDBJ databases">
        <title>Annotation of Pediculus humanus corporis strain USDA.</title>
        <authorList>
            <person name="Kirkness E."/>
            <person name="Hannick L."/>
            <person name="Hass B."/>
            <person name="Bruggner R."/>
            <person name="Lawson D."/>
            <person name="Bidwell S."/>
            <person name="Joardar V."/>
            <person name="Caler E."/>
            <person name="Walenz B."/>
            <person name="Inman J."/>
            <person name="Schobel S."/>
            <person name="Galinsky K."/>
            <person name="Amedeo P."/>
            <person name="Strausberg R."/>
        </authorList>
    </citation>
    <scope>NUCLEOTIDE SEQUENCE</scope>
    <source>
        <strain evidence="7">USDA</strain>
    </source>
</reference>
<name>E0VH70_PEDHC</name>
<gene>
    <name evidence="8" type="primary">8238510</name>
    <name evidence="7" type="ORF">Phum_PHUM202290</name>
</gene>
<comment type="subcellular location">
    <subcellularLocation>
        <location evidence="1 6">Membrane</location>
        <topology evidence="1 6">Multi-pass membrane protein</topology>
    </subcellularLocation>
</comment>
<feature type="transmembrane region" description="Helical" evidence="6">
    <location>
        <begin position="39"/>
        <end position="55"/>
    </location>
</feature>
<dbReference type="OrthoDB" id="10009287at2759"/>
<dbReference type="HOGENOM" id="CLU_028431_2_0_1"/>
<reference evidence="7" key="2">
    <citation type="submission" date="2007-04" db="EMBL/GenBank/DDBJ databases">
        <title>The genome of the human body louse.</title>
        <authorList>
            <consortium name="The Human Body Louse Genome Consortium"/>
            <person name="Kirkness E."/>
            <person name="Walenz B."/>
            <person name="Hass B."/>
            <person name="Bruggner R."/>
            <person name="Strausberg R."/>
        </authorList>
    </citation>
    <scope>NUCLEOTIDE SEQUENCE</scope>
    <source>
        <strain evidence="7">USDA</strain>
    </source>
</reference>
<comment type="similarity">
    <text evidence="2 6">Belongs to the DP1 family.</text>
</comment>
<organism>
    <name type="scientific">Pediculus humanus subsp. corporis</name>
    <name type="common">Body louse</name>
    <dbReference type="NCBI Taxonomy" id="121224"/>
    <lineage>
        <taxon>Eukaryota</taxon>
        <taxon>Metazoa</taxon>
        <taxon>Ecdysozoa</taxon>
        <taxon>Arthropoda</taxon>
        <taxon>Hexapoda</taxon>
        <taxon>Insecta</taxon>
        <taxon>Pterygota</taxon>
        <taxon>Neoptera</taxon>
        <taxon>Paraneoptera</taxon>
        <taxon>Psocodea</taxon>
        <taxon>Troctomorpha</taxon>
        <taxon>Phthiraptera</taxon>
        <taxon>Anoplura</taxon>
        <taxon>Pediculidae</taxon>
        <taxon>Pediculus</taxon>
    </lineage>
</organism>
<dbReference type="InParanoid" id="E0VH70"/>
<evidence type="ECO:0000256" key="4">
    <source>
        <dbReference type="ARBA" id="ARBA00022989"/>
    </source>
</evidence>